<dbReference type="GO" id="GO:0005758">
    <property type="term" value="C:mitochondrial intermembrane space"/>
    <property type="evidence" value="ECO:0007669"/>
    <property type="project" value="InterPro"/>
</dbReference>
<keyword evidence="4" id="KW-1185">Reference proteome</keyword>
<dbReference type="AlphaFoldDB" id="A0A267DHI3"/>
<dbReference type="OrthoDB" id="407630at2759"/>
<dbReference type="InterPro" id="IPR006797">
    <property type="entry name" value="PRELI/MSF1_dom"/>
</dbReference>
<dbReference type="EMBL" id="NIVC01004262">
    <property type="protein sequence ID" value="PAA48012.1"/>
    <property type="molecule type" value="Genomic_DNA"/>
</dbReference>
<dbReference type="InterPro" id="IPR037365">
    <property type="entry name" value="Slowmo/Ups"/>
</dbReference>
<evidence type="ECO:0000313" key="2">
    <source>
        <dbReference type="EMBL" id="PAA47010.1"/>
    </source>
</evidence>
<feature type="domain" description="PRELI/MSF1" evidence="1">
    <location>
        <begin position="1"/>
        <end position="184"/>
    </location>
</feature>
<dbReference type="EMBL" id="NIVC01004608">
    <property type="protein sequence ID" value="PAA47010.1"/>
    <property type="molecule type" value="Genomic_DNA"/>
</dbReference>
<proteinExistence type="predicted"/>
<dbReference type="PANTHER" id="PTHR11158">
    <property type="entry name" value="MSF1/PX19 RELATED"/>
    <property type="match status" value="1"/>
</dbReference>
<gene>
    <name evidence="3" type="ORF">BOX15_Mlig020161g2</name>
    <name evidence="2" type="ORF">BOX15_Mlig020161g7</name>
</gene>
<dbReference type="Pfam" id="PF04707">
    <property type="entry name" value="PRELI"/>
    <property type="match status" value="1"/>
</dbReference>
<dbReference type="STRING" id="282301.A0A267DHI3"/>
<evidence type="ECO:0000313" key="4">
    <source>
        <dbReference type="Proteomes" id="UP000215902"/>
    </source>
</evidence>
<dbReference type="Proteomes" id="UP000215902">
    <property type="component" value="Unassembled WGS sequence"/>
</dbReference>
<evidence type="ECO:0000259" key="1">
    <source>
        <dbReference type="PROSITE" id="PS50904"/>
    </source>
</evidence>
<evidence type="ECO:0000313" key="3">
    <source>
        <dbReference type="EMBL" id="PAA48012.1"/>
    </source>
</evidence>
<reference evidence="3 4" key="1">
    <citation type="submission" date="2017-06" db="EMBL/GenBank/DDBJ databases">
        <title>A platform for efficient transgenesis in Macrostomum lignano, a flatworm model organism for stem cell research.</title>
        <authorList>
            <person name="Berezikov E."/>
        </authorList>
    </citation>
    <scope>NUCLEOTIDE SEQUENCE [LARGE SCALE GENOMIC DNA]</scope>
    <source>
        <strain evidence="3">DV1</strain>
        <tissue evidence="3">Whole organism</tissue>
    </source>
</reference>
<comment type="caution">
    <text evidence="3">The sequence shown here is derived from an EMBL/GenBank/DDBJ whole genome shotgun (WGS) entry which is preliminary data.</text>
</comment>
<protein>
    <recommendedName>
        <fullName evidence="1">PRELI/MSF1 domain-containing protein</fullName>
    </recommendedName>
</protein>
<sequence>MRIWKTEHTFEHSWETVVQAAVRKYPNPHNASIVSQDVVTRELTSDGRLRTHRLFGTNFSGVVQRMQSLGFGRLVRMFADDDAEVWYGSEHTVVDPARRNYRLQARNLTLSANFTMDEQLEYLPHPDSPESRTLLKQSVTIRCPWWPVGGLVETILEELVYSKMASKGPMAIEWVIANRNFKLPPPLQPPAKPSEPSLPTPAIDFNRLCQAMEAGMQQVGAEVKHLTKLVVDEHFLIM</sequence>
<accession>A0A267DHI3</accession>
<name>A0A267DHI3_9PLAT</name>
<dbReference type="PROSITE" id="PS50904">
    <property type="entry name" value="PRELI_MSF1"/>
    <property type="match status" value="1"/>
</dbReference>
<organism evidence="3 4">
    <name type="scientific">Macrostomum lignano</name>
    <dbReference type="NCBI Taxonomy" id="282301"/>
    <lineage>
        <taxon>Eukaryota</taxon>
        <taxon>Metazoa</taxon>
        <taxon>Spiralia</taxon>
        <taxon>Lophotrochozoa</taxon>
        <taxon>Platyhelminthes</taxon>
        <taxon>Rhabditophora</taxon>
        <taxon>Macrostomorpha</taxon>
        <taxon>Macrostomida</taxon>
        <taxon>Macrostomidae</taxon>
        <taxon>Macrostomum</taxon>
    </lineage>
</organism>